<proteinExistence type="predicted"/>
<name>A0A3B0XXX8_9ZZZZ</name>
<protein>
    <submittedName>
        <fullName evidence="1">Uncharacterized protein</fullName>
    </submittedName>
</protein>
<evidence type="ECO:0000313" key="1">
    <source>
        <dbReference type="EMBL" id="VAW61104.1"/>
    </source>
</evidence>
<sequence>MAMPPVNALNTLANKKSESHVIDGQVYLRYGSAVRGCSVFYHLNLEATFNLMYANNPKLIS</sequence>
<gene>
    <name evidence="1" type="ORF">MNBD_GAMMA09-489</name>
</gene>
<reference evidence="1" key="1">
    <citation type="submission" date="2018-06" db="EMBL/GenBank/DDBJ databases">
        <authorList>
            <person name="Zhirakovskaya E."/>
        </authorList>
    </citation>
    <scope>NUCLEOTIDE SEQUENCE</scope>
</reference>
<organism evidence="1">
    <name type="scientific">hydrothermal vent metagenome</name>
    <dbReference type="NCBI Taxonomy" id="652676"/>
    <lineage>
        <taxon>unclassified sequences</taxon>
        <taxon>metagenomes</taxon>
        <taxon>ecological metagenomes</taxon>
    </lineage>
</organism>
<dbReference type="EMBL" id="UOFI01000007">
    <property type="protein sequence ID" value="VAW61104.1"/>
    <property type="molecule type" value="Genomic_DNA"/>
</dbReference>
<accession>A0A3B0XXX8</accession>
<dbReference type="AlphaFoldDB" id="A0A3B0XXX8"/>